<proteinExistence type="inferred from homology"/>
<dbReference type="InterPro" id="IPR001854">
    <property type="entry name" value="Ribosomal_uL29"/>
</dbReference>
<dbReference type="InterPro" id="IPR018254">
    <property type="entry name" value="Ribosomal_uL29_CS"/>
</dbReference>
<keyword evidence="2 5" id="KW-0689">Ribosomal protein</keyword>
<evidence type="ECO:0000313" key="7">
    <source>
        <dbReference type="EMBL" id="NMM49427.1"/>
    </source>
</evidence>
<evidence type="ECO:0000313" key="8">
    <source>
        <dbReference type="Proteomes" id="UP000559010"/>
    </source>
</evidence>
<name>A0A848IYT0_9BACT</name>
<dbReference type="Gene3D" id="1.10.287.310">
    <property type="match status" value="1"/>
</dbReference>
<dbReference type="GO" id="GO:1990904">
    <property type="term" value="C:ribonucleoprotein complex"/>
    <property type="evidence" value="ECO:0007669"/>
    <property type="project" value="UniProtKB-KW"/>
</dbReference>
<dbReference type="CDD" id="cd00427">
    <property type="entry name" value="Ribosomal_L29_HIP"/>
    <property type="match status" value="1"/>
</dbReference>
<dbReference type="SUPFAM" id="SSF46561">
    <property type="entry name" value="Ribosomal protein L29 (L29p)"/>
    <property type="match status" value="1"/>
</dbReference>
<comment type="caution">
    <text evidence="7">The sequence shown here is derived from an EMBL/GenBank/DDBJ whole genome shotgun (WGS) entry which is preliminary data.</text>
</comment>
<gene>
    <name evidence="5 7" type="primary">rpmC</name>
    <name evidence="7" type="ORF">HH304_13530</name>
</gene>
<organism evidence="7 8">
    <name type="scientific">Marinigracilibium pacificum</name>
    <dbReference type="NCBI Taxonomy" id="2729599"/>
    <lineage>
        <taxon>Bacteria</taxon>
        <taxon>Pseudomonadati</taxon>
        <taxon>Bacteroidota</taxon>
        <taxon>Cytophagia</taxon>
        <taxon>Cytophagales</taxon>
        <taxon>Flammeovirgaceae</taxon>
        <taxon>Marinigracilibium</taxon>
    </lineage>
</organism>
<dbReference type="AlphaFoldDB" id="A0A848IYT0"/>
<dbReference type="PROSITE" id="PS00579">
    <property type="entry name" value="RIBOSOMAL_L29"/>
    <property type="match status" value="1"/>
</dbReference>
<dbReference type="GO" id="GO:0005840">
    <property type="term" value="C:ribosome"/>
    <property type="evidence" value="ECO:0007669"/>
    <property type="project" value="UniProtKB-KW"/>
</dbReference>
<evidence type="ECO:0000256" key="3">
    <source>
        <dbReference type="ARBA" id="ARBA00023274"/>
    </source>
</evidence>
<dbReference type="GO" id="GO:0003735">
    <property type="term" value="F:structural constituent of ribosome"/>
    <property type="evidence" value="ECO:0007669"/>
    <property type="project" value="InterPro"/>
</dbReference>
<dbReference type="EMBL" id="JABBNU010000008">
    <property type="protein sequence ID" value="NMM49427.1"/>
    <property type="molecule type" value="Genomic_DNA"/>
</dbReference>
<dbReference type="GO" id="GO:0006412">
    <property type="term" value="P:translation"/>
    <property type="evidence" value="ECO:0007669"/>
    <property type="project" value="UniProtKB-UniRule"/>
</dbReference>
<dbReference type="Pfam" id="PF00831">
    <property type="entry name" value="Ribosomal_L29"/>
    <property type="match status" value="1"/>
</dbReference>
<dbReference type="InterPro" id="IPR036049">
    <property type="entry name" value="Ribosomal_uL29_sf"/>
</dbReference>
<keyword evidence="8" id="KW-1185">Reference proteome</keyword>
<reference evidence="7 8" key="1">
    <citation type="submission" date="2020-04" db="EMBL/GenBank/DDBJ databases">
        <title>Flammeovirgaceae bacterium KN852 isolated from deep sea.</title>
        <authorList>
            <person name="Zhang D.-C."/>
        </authorList>
    </citation>
    <scope>NUCLEOTIDE SEQUENCE [LARGE SCALE GENOMIC DNA]</scope>
    <source>
        <strain evidence="7 8">KN852</strain>
    </source>
</reference>
<evidence type="ECO:0000256" key="6">
    <source>
        <dbReference type="SAM" id="Coils"/>
    </source>
</evidence>
<sequence>MKTSEIKSLTAEELQARINEETESLSKLKFAHEISPIENPMKIRETRRLIARLNTELRAKEIAK</sequence>
<protein>
    <recommendedName>
        <fullName evidence="4 5">Large ribosomal subunit protein uL29</fullName>
    </recommendedName>
</protein>
<feature type="coiled-coil region" evidence="6">
    <location>
        <begin position="11"/>
        <end position="63"/>
    </location>
</feature>
<comment type="similarity">
    <text evidence="1 5">Belongs to the universal ribosomal protein uL29 family.</text>
</comment>
<dbReference type="Proteomes" id="UP000559010">
    <property type="component" value="Unassembled WGS sequence"/>
</dbReference>
<evidence type="ECO:0000256" key="5">
    <source>
        <dbReference type="HAMAP-Rule" id="MF_00374"/>
    </source>
</evidence>
<evidence type="ECO:0000256" key="4">
    <source>
        <dbReference type="ARBA" id="ARBA00035204"/>
    </source>
</evidence>
<evidence type="ECO:0000256" key="2">
    <source>
        <dbReference type="ARBA" id="ARBA00022980"/>
    </source>
</evidence>
<dbReference type="NCBIfam" id="TIGR00012">
    <property type="entry name" value="L29"/>
    <property type="match status" value="1"/>
</dbReference>
<dbReference type="HAMAP" id="MF_00374">
    <property type="entry name" value="Ribosomal_uL29"/>
    <property type="match status" value="1"/>
</dbReference>
<evidence type="ECO:0000256" key="1">
    <source>
        <dbReference type="ARBA" id="ARBA00009254"/>
    </source>
</evidence>
<keyword evidence="3 5" id="KW-0687">Ribonucleoprotein</keyword>
<keyword evidence="6" id="KW-0175">Coiled coil</keyword>
<accession>A0A848IYT0</accession>
<dbReference type="RefSeq" id="WP_169682534.1">
    <property type="nucleotide sequence ID" value="NZ_JABBNU010000008.1"/>
</dbReference>